<dbReference type="AlphaFoldDB" id="A0A3B0VDZ5"/>
<evidence type="ECO:0000313" key="2">
    <source>
        <dbReference type="EMBL" id="VAW41131.1"/>
    </source>
</evidence>
<dbReference type="PANTHER" id="PTHR42705:SF2">
    <property type="entry name" value="BIFUNCTIONAL NON-HOMOLOGOUS END JOINING PROTEIN LIGD"/>
    <property type="match status" value="1"/>
</dbReference>
<reference evidence="2" key="1">
    <citation type="submission" date="2018-06" db="EMBL/GenBank/DDBJ databases">
        <authorList>
            <person name="Zhirakovskaya E."/>
        </authorList>
    </citation>
    <scope>NUCLEOTIDE SEQUENCE</scope>
</reference>
<dbReference type="InterPro" id="IPR014145">
    <property type="entry name" value="LigD_pol_dom"/>
</dbReference>
<name>A0A3B0VDZ5_9ZZZZ</name>
<dbReference type="Gene3D" id="3.90.920.10">
    <property type="entry name" value="DNA primase, PRIM domain"/>
    <property type="match status" value="1"/>
</dbReference>
<feature type="domain" description="DNA ligase D polymerase" evidence="1">
    <location>
        <begin position="34"/>
        <end position="289"/>
    </location>
</feature>
<dbReference type="EC" id="6.5.1.1" evidence="2"/>
<dbReference type="EMBL" id="UOEW01000296">
    <property type="protein sequence ID" value="VAW41131.1"/>
    <property type="molecule type" value="Genomic_DNA"/>
</dbReference>
<gene>
    <name evidence="2" type="ORF">MNBD_GAMMA01-1133</name>
</gene>
<dbReference type="Pfam" id="PF21686">
    <property type="entry name" value="LigD_Prim-Pol"/>
    <property type="match status" value="1"/>
</dbReference>
<protein>
    <submittedName>
        <fullName evidence="2">ATP-dependent DNA ligase clustered with Ku protein, LigD</fullName>
        <ecNumber evidence="2">6.5.1.1</ecNumber>
    </submittedName>
</protein>
<keyword evidence="2" id="KW-0436">Ligase</keyword>
<accession>A0A3B0VDZ5</accession>
<dbReference type="InterPro" id="IPR052171">
    <property type="entry name" value="NHEJ_LigD"/>
</dbReference>
<evidence type="ECO:0000259" key="1">
    <source>
        <dbReference type="Pfam" id="PF21686"/>
    </source>
</evidence>
<sequence length="301" mass="34396">MDKVGDKPLIWNIDGYELLISHPQKLYWPKERYTKIDVLNYYRTISTTILPYFKDRPVTLHYFPRGIEGFSFYKRNFENESLIRTASYKEVSQDKTIQVPLIDSSSGLLWLASRGGIEFHLWSSKMPNYTHPDIAIFDLDISKDTDFNDVLKAGWYLHELLNSIKIKSYPKTSGGTGLHVYVPIVAKYSFELVRNWVKSIGNKLANCYPEIISTKKDKGATHKSDKVIIDCLQNVISRNTAAPYTVRAYSSAPISTPLSWDEVKKGGFTPKSFTIKNVPDRVAKLGDLFSEVLTNKQQLPL</sequence>
<dbReference type="PANTHER" id="PTHR42705">
    <property type="entry name" value="BIFUNCTIONAL NON-HOMOLOGOUS END JOINING PROTEIN LIGD"/>
    <property type="match status" value="1"/>
</dbReference>
<proteinExistence type="predicted"/>
<dbReference type="GO" id="GO:0003910">
    <property type="term" value="F:DNA ligase (ATP) activity"/>
    <property type="evidence" value="ECO:0007669"/>
    <property type="project" value="UniProtKB-EC"/>
</dbReference>
<organism evidence="2">
    <name type="scientific">hydrothermal vent metagenome</name>
    <dbReference type="NCBI Taxonomy" id="652676"/>
    <lineage>
        <taxon>unclassified sequences</taxon>
        <taxon>metagenomes</taxon>
        <taxon>ecological metagenomes</taxon>
    </lineage>
</organism>